<dbReference type="RefSeq" id="WP_012848450.1">
    <property type="nucleotide sequence ID" value="NC_013508.1"/>
</dbReference>
<evidence type="ECO:0000313" key="2">
    <source>
        <dbReference type="Proteomes" id="UP001223683"/>
    </source>
</evidence>
<organism evidence="1 2">
    <name type="scientific">Edwardsiella piscicida</name>
    <dbReference type="NCBI Taxonomy" id="1263550"/>
    <lineage>
        <taxon>Bacteria</taxon>
        <taxon>Pseudomonadati</taxon>
        <taxon>Pseudomonadota</taxon>
        <taxon>Gammaproteobacteria</taxon>
        <taxon>Enterobacterales</taxon>
        <taxon>Hafniaceae</taxon>
        <taxon>Edwardsiella</taxon>
    </lineage>
</organism>
<protein>
    <submittedName>
        <fullName evidence="1">Bacteriophage abortive infection AbiH family protein</fullName>
    </submittedName>
</protein>
<name>A0AAQ3C3A8_EDWPI</name>
<dbReference type="Pfam" id="PF14253">
    <property type="entry name" value="AbiH"/>
    <property type="match status" value="1"/>
</dbReference>
<dbReference type="AlphaFoldDB" id="A0AAQ3C3A8"/>
<dbReference type="GeneID" id="72528464"/>
<evidence type="ECO:0000313" key="1">
    <source>
        <dbReference type="EMBL" id="WDU92514.1"/>
    </source>
</evidence>
<dbReference type="Proteomes" id="UP001223683">
    <property type="component" value="Chromosome"/>
</dbReference>
<proteinExistence type="predicted"/>
<reference evidence="1" key="1">
    <citation type="submission" date="2022-10" db="EMBL/GenBank/DDBJ databases">
        <title>Complete genome of Ep21-8.</title>
        <authorList>
            <person name="Kang Y.-R."/>
            <person name="Kim D.-H."/>
        </authorList>
    </citation>
    <scope>NUCLEOTIDE SEQUENCE</scope>
    <source>
        <strain evidence="1">Ep21-8</strain>
    </source>
</reference>
<gene>
    <name evidence="1" type="ORF">PWJ79_07845</name>
</gene>
<sequence>MILYIIGNGFDLYHGMKTGYNDFKNYVMREDCDVYDAVDEFAPAGDEWNELESSLGDIDYYHIIEKCEIHLTSYGAEDFRDRDHHNYEFEIGRITKSLTTDLLQQFRNWISKIEVPKDGQYKKFKSLDNEAIFLTFNYTSTLERLYSINESNIKHIHGSIDDGSEIILGHGWERTKTVNPAPGADQDTRESGGYYLLDEMFDSNFKNCSEIINEESVFFDSLNSVTQIVVIGHSLSDVDSKYFKEILKHAPQSAIWRCALRNINQDQEKTDLLVNLGVSRENIKNVLISSL</sequence>
<dbReference type="EMBL" id="CP118390">
    <property type="protein sequence ID" value="WDU92514.1"/>
    <property type="molecule type" value="Genomic_DNA"/>
</dbReference>
<accession>A0AAQ3C3A8</accession>
<dbReference type="InterPro" id="IPR025935">
    <property type="entry name" value="AbiH"/>
</dbReference>